<evidence type="ECO:0000256" key="1">
    <source>
        <dbReference type="ARBA" id="ARBA00023015"/>
    </source>
</evidence>
<feature type="domain" description="HTH gntR-type" evidence="4">
    <location>
        <begin position="11"/>
        <end position="78"/>
    </location>
</feature>
<dbReference type="PROSITE" id="PS50949">
    <property type="entry name" value="HTH_GNTR"/>
    <property type="match status" value="1"/>
</dbReference>
<evidence type="ECO:0000256" key="2">
    <source>
        <dbReference type="ARBA" id="ARBA00023125"/>
    </source>
</evidence>
<dbReference type="PANTHER" id="PTHR43537">
    <property type="entry name" value="TRANSCRIPTIONAL REGULATOR, GNTR FAMILY"/>
    <property type="match status" value="1"/>
</dbReference>
<gene>
    <name evidence="5" type="ORF">GCM10022262_25680</name>
</gene>
<dbReference type="SUPFAM" id="SSF48008">
    <property type="entry name" value="GntR ligand-binding domain-like"/>
    <property type="match status" value="1"/>
</dbReference>
<keyword evidence="2" id="KW-0238">DNA-binding</keyword>
<comment type="caution">
    <text evidence="5">The sequence shown here is derived from an EMBL/GenBank/DDBJ whole genome shotgun (WGS) entry which is preliminary data.</text>
</comment>
<organism evidence="5 6">
    <name type="scientific">Georgenia daeguensis</name>
    <dbReference type="NCBI Taxonomy" id="908355"/>
    <lineage>
        <taxon>Bacteria</taxon>
        <taxon>Bacillati</taxon>
        <taxon>Actinomycetota</taxon>
        <taxon>Actinomycetes</taxon>
        <taxon>Micrococcales</taxon>
        <taxon>Bogoriellaceae</taxon>
        <taxon>Georgenia</taxon>
    </lineage>
</organism>
<dbReference type="EMBL" id="BAABBA010000012">
    <property type="protein sequence ID" value="GAA4288208.1"/>
    <property type="molecule type" value="Genomic_DNA"/>
</dbReference>
<dbReference type="CDD" id="cd07377">
    <property type="entry name" value="WHTH_GntR"/>
    <property type="match status" value="1"/>
</dbReference>
<dbReference type="Gene3D" id="1.10.10.10">
    <property type="entry name" value="Winged helix-like DNA-binding domain superfamily/Winged helix DNA-binding domain"/>
    <property type="match status" value="1"/>
</dbReference>
<evidence type="ECO:0000256" key="3">
    <source>
        <dbReference type="ARBA" id="ARBA00023163"/>
    </source>
</evidence>
<keyword evidence="3" id="KW-0804">Transcription</keyword>
<dbReference type="Pfam" id="PF00392">
    <property type="entry name" value="GntR"/>
    <property type="match status" value="1"/>
</dbReference>
<name>A0ABP8EWR1_9MICO</name>
<reference evidence="6" key="1">
    <citation type="journal article" date="2019" name="Int. J. Syst. Evol. Microbiol.">
        <title>The Global Catalogue of Microorganisms (GCM) 10K type strain sequencing project: providing services to taxonomists for standard genome sequencing and annotation.</title>
        <authorList>
            <consortium name="The Broad Institute Genomics Platform"/>
            <consortium name="The Broad Institute Genome Sequencing Center for Infectious Disease"/>
            <person name="Wu L."/>
            <person name="Ma J."/>
        </authorList>
    </citation>
    <scope>NUCLEOTIDE SEQUENCE [LARGE SCALE GENOMIC DNA]</scope>
    <source>
        <strain evidence="6">JCM 17459</strain>
    </source>
</reference>
<dbReference type="InterPro" id="IPR011711">
    <property type="entry name" value="GntR_C"/>
</dbReference>
<protein>
    <submittedName>
        <fullName evidence="5">GntR family transcriptional regulator</fullName>
    </submittedName>
</protein>
<sequence length="235" mass="25682">MATRTTHLTRKVLRDDVHDALLEMLMTQQLAPGQSLSIDSLARQLGVSPTPVREALVELEHTGLVTRAALKGYTVTSPLSARQMAELIDARQVIELAAVERAVRTPGIVESLKDVHADHEAVIRRYGLDGPAGVREATQDQILECFRADWAFHEAIIRSCGNRFIQQMASILGANVHRMRQTMDVGLTDAMDALHEHAEIVAAFEGGDPATAVEAMRKHLELVSGRAQAEAANPE</sequence>
<dbReference type="InterPro" id="IPR036390">
    <property type="entry name" value="WH_DNA-bd_sf"/>
</dbReference>
<dbReference type="SUPFAM" id="SSF46785">
    <property type="entry name" value="Winged helix' DNA-binding domain"/>
    <property type="match status" value="1"/>
</dbReference>
<dbReference type="SMART" id="SM00895">
    <property type="entry name" value="FCD"/>
    <property type="match status" value="1"/>
</dbReference>
<dbReference type="Pfam" id="PF07729">
    <property type="entry name" value="FCD"/>
    <property type="match status" value="1"/>
</dbReference>
<dbReference type="Gene3D" id="1.20.120.530">
    <property type="entry name" value="GntR ligand-binding domain-like"/>
    <property type="match status" value="1"/>
</dbReference>
<evidence type="ECO:0000313" key="5">
    <source>
        <dbReference type="EMBL" id="GAA4288208.1"/>
    </source>
</evidence>
<dbReference type="SMART" id="SM00345">
    <property type="entry name" value="HTH_GNTR"/>
    <property type="match status" value="1"/>
</dbReference>
<dbReference type="InterPro" id="IPR008920">
    <property type="entry name" value="TF_FadR/GntR_C"/>
</dbReference>
<proteinExistence type="predicted"/>
<dbReference type="RefSeq" id="WP_345041816.1">
    <property type="nucleotide sequence ID" value="NZ_BAABBA010000012.1"/>
</dbReference>
<dbReference type="InterPro" id="IPR000524">
    <property type="entry name" value="Tscrpt_reg_HTH_GntR"/>
</dbReference>
<evidence type="ECO:0000313" key="6">
    <source>
        <dbReference type="Proteomes" id="UP001499841"/>
    </source>
</evidence>
<keyword evidence="6" id="KW-1185">Reference proteome</keyword>
<dbReference type="PANTHER" id="PTHR43537:SF24">
    <property type="entry name" value="GLUCONATE OPERON TRANSCRIPTIONAL REPRESSOR"/>
    <property type="match status" value="1"/>
</dbReference>
<evidence type="ECO:0000259" key="4">
    <source>
        <dbReference type="PROSITE" id="PS50949"/>
    </source>
</evidence>
<dbReference type="InterPro" id="IPR036388">
    <property type="entry name" value="WH-like_DNA-bd_sf"/>
</dbReference>
<keyword evidence="1" id="KW-0805">Transcription regulation</keyword>
<accession>A0ABP8EWR1</accession>
<dbReference type="Proteomes" id="UP001499841">
    <property type="component" value="Unassembled WGS sequence"/>
</dbReference>